<dbReference type="Proteomes" id="UP000198505">
    <property type="component" value="Unassembled WGS sequence"/>
</dbReference>
<accession>A0A1H9VVL5</accession>
<sequence>MMTFNNPINSDSKSGAPLSRHFLLLVMGGVMRGHLISVSYSNYFIETYSW</sequence>
<dbReference type="AlphaFoldDB" id="A0A1H9VVL5"/>
<protein>
    <submittedName>
        <fullName evidence="1">Uncharacterized protein</fullName>
    </submittedName>
</protein>
<evidence type="ECO:0000313" key="2">
    <source>
        <dbReference type="Proteomes" id="UP000198505"/>
    </source>
</evidence>
<gene>
    <name evidence="1" type="ORF">SAMN04487958_1114</name>
</gene>
<proteinExistence type="predicted"/>
<evidence type="ECO:0000313" key="1">
    <source>
        <dbReference type="EMBL" id="SES25569.1"/>
    </source>
</evidence>
<keyword evidence="2" id="KW-1185">Reference proteome</keyword>
<name>A0A1H9VVL5_9GAMM</name>
<dbReference type="EMBL" id="FOGS01000011">
    <property type="protein sequence ID" value="SES25569.1"/>
    <property type="molecule type" value="Genomic_DNA"/>
</dbReference>
<organism evidence="1 2">
    <name type="scientific">Vreelandella subterranea</name>
    <dbReference type="NCBI Taxonomy" id="416874"/>
    <lineage>
        <taxon>Bacteria</taxon>
        <taxon>Pseudomonadati</taxon>
        <taxon>Pseudomonadota</taxon>
        <taxon>Gammaproteobacteria</taxon>
        <taxon>Oceanospirillales</taxon>
        <taxon>Halomonadaceae</taxon>
        <taxon>Vreelandella</taxon>
    </lineage>
</organism>
<reference evidence="2" key="1">
    <citation type="submission" date="2016-10" db="EMBL/GenBank/DDBJ databases">
        <authorList>
            <person name="Varghese N."/>
            <person name="Submissions S."/>
        </authorList>
    </citation>
    <scope>NUCLEOTIDE SEQUENCE [LARGE SCALE GENOMIC DNA]</scope>
    <source>
        <strain evidence="2">CGMCC 1.6495</strain>
    </source>
</reference>